<dbReference type="RefSeq" id="WP_012593048.1">
    <property type="nucleotide sequence ID" value="NC_011721.1"/>
</dbReference>
<protein>
    <submittedName>
        <fullName evidence="1">Uncharacterized protein</fullName>
    </submittedName>
</protein>
<dbReference type="EMBL" id="CP001288">
    <property type="protein sequence ID" value="ACK68415.1"/>
    <property type="molecule type" value="Genomic_DNA"/>
</dbReference>
<evidence type="ECO:0000313" key="1">
    <source>
        <dbReference type="EMBL" id="ACK68415.1"/>
    </source>
</evidence>
<dbReference type="HOGENOM" id="CLU_201883_2_0_3"/>
<dbReference type="KEGG" id="cyp:PCC8801_4503"/>
<proteinExistence type="predicted"/>
<keyword evidence="2" id="KW-1185">Reference proteome</keyword>
<geneLocation type="plasmid" evidence="1 2">
    <name>pP880101</name>
</geneLocation>
<dbReference type="AlphaFoldDB" id="B7K6J3"/>
<reference evidence="2" key="1">
    <citation type="journal article" date="2011" name="MBio">
        <title>Novel metabolic attributes of the genus Cyanothece, comprising a group of unicellular nitrogen-fixing Cyanobacteria.</title>
        <authorList>
            <person name="Bandyopadhyay A."/>
            <person name="Elvitigala T."/>
            <person name="Welsh E."/>
            <person name="Stockel J."/>
            <person name="Liberton M."/>
            <person name="Min H."/>
            <person name="Sherman L.A."/>
            <person name="Pakrasi H.B."/>
        </authorList>
    </citation>
    <scope>NUCLEOTIDE SEQUENCE [LARGE SCALE GENOMIC DNA]</scope>
    <source>
        <strain evidence="2">PCC 8801</strain>
        <plasmid evidence="2">pP880101</plasmid>
    </source>
</reference>
<accession>B7K6J3</accession>
<gene>
    <name evidence="1" type="ordered locus">PCC8801_4503</name>
</gene>
<sequence>MQVKWKRLLLGLLMTLVSEILLNLVGLDDLANYGEFVFEKPYPVLLSLKYAAL</sequence>
<organism evidence="1 2">
    <name type="scientific">Rippkaea orientalis (strain PCC 8801 / RF-1)</name>
    <name type="common">Cyanothece sp. (strain PCC 8801)</name>
    <dbReference type="NCBI Taxonomy" id="41431"/>
    <lineage>
        <taxon>Bacteria</taxon>
        <taxon>Bacillati</taxon>
        <taxon>Cyanobacteriota</taxon>
        <taxon>Cyanophyceae</taxon>
        <taxon>Oscillatoriophycideae</taxon>
        <taxon>Chroococcales</taxon>
        <taxon>Aphanothecaceae</taxon>
        <taxon>Rippkaea</taxon>
        <taxon>Rippkaea orientalis</taxon>
    </lineage>
</organism>
<evidence type="ECO:0000313" key="2">
    <source>
        <dbReference type="Proteomes" id="UP000008204"/>
    </source>
</evidence>
<dbReference type="Proteomes" id="UP000008204">
    <property type="component" value="Plasmid pP880101"/>
</dbReference>
<keyword evidence="1" id="KW-0614">Plasmid</keyword>
<name>B7K6J3_RIPO1</name>